<comment type="caution">
    <text evidence="11">The sequence shown here is derived from an EMBL/GenBank/DDBJ whole genome shotgun (WGS) entry which is preliminary data.</text>
</comment>
<name>A0A8S0TK01_OLEEU</name>
<reference evidence="11 12" key="1">
    <citation type="submission" date="2019-12" db="EMBL/GenBank/DDBJ databases">
        <authorList>
            <person name="Alioto T."/>
            <person name="Alioto T."/>
            <person name="Gomez Garrido J."/>
        </authorList>
    </citation>
    <scope>NUCLEOTIDE SEQUENCE [LARGE SCALE GENOMIC DNA]</scope>
</reference>
<dbReference type="NCBIfam" id="NF003810">
    <property type="entry name" value="PRK05399.1"/>
    <property type="match status" value="1"/>
</dbReference>
<dbReference type="InterPro" id="IPR016151">
    <property type="entry name" value="DNA_mismatch_repair_MutS_N"/>
</dbReference>
<dbReference type="SUPFAM" id="SSF48334">
    <property type="entry name" value="DNA repair protein MutS, domain III"/>
    <property type="match status" value="1"/>
</dbReference>
<feature type="compositionally biased region" description="Low complexity" evidence="8">
    <location>
        <begin position="31"/>
        <end position="70"/>
    </location>
</feature>
<evidence type="ECO:0000256" key="2">
    <source>
        <dbReference type="ARBA" id="ARBA00022741"/>
    </source>
</evidence>
<dbReference type="GO" id="GO:0005524">
    <property type="term" value="F:ATP binding"/>
    <property type="evidence" value="ECO:0007669"/>
    <property type="project" value="UniProtKB-UniRule"/>
</dbReference>
<dbReference type="Pfam" id="PF01624">
    <property type="entry name" value="MutS_I"/>
    <property type="match status" value="1"/>
</dbReference>
<feature type="region of interest" description="Disordered" evidence="8">
    <location>
        <begin position="1"/>
        <end position="99"/>
    </location>
</feature>
<dbReference type="InterPro" id="IPR000432">
    <property type="entry name" value="DNA_mismatch_repair_MutS_C"/>
</dbReference>
<keyword evidence="2 6" id="KW-0547">Nucleotide-binding</keyword>
<dbReference type="FunFam" id="3.40.1170.10:FF:000002">
    <property type="entry name" value="DNA mismatch repair protein"/>
    <property type="match status" value="1"/>
</dbReference>
<dbReference type="Gene3D" id="2.30.30.140">
    <property type="match status" value="1"/>
</dbReference>
<dbReference type="InterPro" id="IPR027417">
    <property type="entry name" value="P-loop_NTPase"/>
</dbReference>
<dbReference type="SUPFAM" id="SSF55271">
    <property type="entry name" value="DNA repair protein MutS, domain I"/>
    <property type="match status" value="1"/>
</dbReference>
<feature type="compositionally biased region" description="Acidic residues" evidence="8">
    <location>
        <begin position="201"/>
        <end position="220"/>
    </location>
</feature>
<dbReference type="SMART" id="SM00533">
    <property type="entry name" value="MUTSd"/>
    <property type="match status" value="1"/>
</dbReference>
<dbReference type="Gene3D" id="1.10.1420.10">
    <property type="match status" value="2"/>
</dbReference>
<comment type="function">
    <text evidence="6 7">Component of the post-replicative DNA mismatch repair system (MMR).</text>
</comment>
<gene>
    <name evidence="11" type="ORF">OLEA9_A029260</name>
</gene>
<dbReference type="CDD" id="cd20404">
    <property type="entry name" value="Tudor_Agenet_AtEML-like"/>
    <property type="match status" value="1"/>
</dbReference>
<dbReference type="Pfam" id="PF05192">
    <property type="entry name" value="MutS_III"/>
    <property type="match status" value="1"/>
</dbReference>
<dbReference type="InterPro" id="IPR045076">
    <property type="entry name" value="MutS"/>
</dbReference>
<dbReference type="Gene3D" id="3.40.50.300">
    <property type="entry name" value="P-loop containing nucleotide triphosphate hydrolases"/>
    <property type="match status" value="1"/>
</dbReference>
<protein>
    <recommendedName>
        <fullName evidence="6">DNA mismatch repair protein</fullName>
    </recommendedName>
</protein>
<dbReference type="InterPro" id="IPR036187">
    <property type="entry name" value="DNA_mismatch_repair_MutS_sf"/>
</dbReference>
<sequence length="1306" mass="145052">MAPSKRTSNGKSPLVNQQRQITTFFAKKSPSESSSPTGPTPSPSLSKQNPKLNSNFNPSSSPSLITPSPLQTKSKKPTMVIGSDLSSSPSTPVSTKRSCAEELVNKRIRVYWPMDNSWYEGCVISFDRVSEKHLVRYDDDEQELLKLSDEKIEWINEPVKKFRRLRRVSVVDDEEETKTLEDMESGGDDSEDEDWGKSVEEEVVEDEDSLEDMDLEEEDGGSGKSGVSKKVESRKRKLSAGGKSELSANKKSSSGDLKNSASKFSFGANEGELKRSTKHIADSGKVSIPDSGLVGDVAERFGAREAEKFRFLGVDRKDAMKRRPSDVNYDPKTLFLPQDFLKNLSGGQRQWWEFKSKHMDKVLFFKMGKFYELFEMDAHIGAKEVDLQYMKGEQPHCGFPEKNFSVNVEKLAQKGYRVLVVEQTETPDQLELRRREKGCKDKVVKREICAVVTKGTLMEGEMLSRNPDASYTMAVTENCQSSENQQAAHIFGVCVVDVTTSKIVLGQFIDDSDCSSLCCLLSELRPVEIVKPAKLLSPETEKVILRHTRNPLVNELLPLSEFWDAEKTICEVKAIYRLIGNKSCFPDLDEAIACASESLVKNVGVDCLPSVLSELVNAGEDGSYALSALGGTLFYLKQAFLDETLLRFAKFELLPCSGFGEITQKPYMVLDAAAMENLEVFENGRNGDTSGTLYAQLNHCVTAFGKRLLRTWVARPLYHIESIKERQDAVAGLKGVNGPFVLEFRKELSRLPDMERLLARIFASSEANGRNATKVVLYENAAKKQLQEFISVLRGCELMIHACSSLDAILENTDSRLLHHLLTPGKGIPDVHSILRHFKDGFDWEEANSSGRVIPVEGVDVEYDSSCQTIRDIETNLEKYLKEQRKLLGDASINYVTVGKDAYLLEVPESLCHSISQEYELQASKKGFFRYWTPLIKNLVGKLSQAEYEKESKLKTILQRLIGRFCEHHNKWRQLISTISELDVLISLSIASEYYEGPTCRPIISPVSSPDEVPCLIANSLGHPVLRSDTLGKGTFVANDVSLGGSSQANFILLTGPNMGGKSTLLRQVCLAVILAQIGADVPAERFELSPVDRIFVRMGAKDQIMAGHSTFLTELLETASMLSAATRNSLVTLDELGRGTSTSDGQAIAGSVLEHFVRNVQCRGMFSTHYHRLAIDYQKDPKVALCHMACKVGKGVGGLEEVTFLYRLTSGACPKSYGVNVARLAGLPDVVLHKATAKSQEFEGIYGKRSEDDSSILSLEDEASVIIRNLIKFSANQGCSYSTEHMVLGSLNKLQLRARMLLEQN</sequence>
<evidence type="ECO:0000313" key="11">
    <source>
        <dbReference type="EMBL" id="CAA3003934.1"/>
    </source>
</evidence>
<dbReference type="FunFam" id="1.10.1420.10:FF:000005">
    <property type="entry name" value="DNA mismatch repair protein"/>
    <property type="match status" value="1"/>
</dbReference>
<dbReference type="InterPro" id="IPR036678">
    <property type="entry name" value="MutS_con_dom_sf"/>
</dbReference>
<comment type="similarity">
    <text evidence="1 6 7">Belongs to the DNA mismatch repair MutS family.</text>
</comment>
<feature type="compositionally biased region" description="Acidic residues" evidence="8">
    <location>
        <begin position="173"/>
        <end position="194"/>
    </location>
</feature>
<feature type="compositionally biased region" description="Polar residues" evidence="8">
    <location>
        <begin position="246"/>
        <end position="263"/>
    </location>
</feature>
<dbReference type="Pfam" id="PF00488">
    <property type="entry name" value="MutS_V"/>
    <property type="match status" value="1"/>
</dbReference>
<dbReference type="Pfam" id="PF05190">
    <property type="entry name" value="MutS_IV"/>
    <property type="match status" value="1"/>
</dbReference>
<dbReference type="InterPro" id="IPR007695">
    <property type="entry name" value="DNA_mismatch_repair_MutS-lik_N"/>
</dbReference>
<keyword evidence="4 6" id="KW-0067">ATP-binding</keyword>
<evidence type="ECO:0000256" key="5">
    <source>
        <dbReference type="ARBA" id="ARBA00023125"/>
    </source>
</evidence>
<feature type="compositionally biased region" description="Low complexity" evidence="8">
    <location>
        <begin position="83"/>
        <end position="97"/>
    </location>
</feature>
<dbReference type="InterPro" id="IPR017261">
    <property type="entry name" value="DNA_mismatch_repair_MutS/MSH"/>
</dbReference>
<dbReference type="SUPFAM" id="SSF52540">
    <property type="entry name" value="P-loop containing nucleoside triphosphate hydrolases"/>
    <property type="match status" value="1"/>
</dbReference>
<dbReference type="PIRSF" id="PIRSF037677">
    <property type="entry name" value="DNA_mis_repair_Msh6"/>
    <property type="match status" value="1"/>
</dbReference>
<dbReference type="GO" id="GO:0003684">
    <property type="term" value="F:damaged DNA binding"/>
    <property type="evidence" value="ECO:0007669"/>
    <property type="project" value="EnsemblPlants"/>
</dbReference>
<dbReference type="GO" id="GO:0006290">
    <property type="term" value="P:pyrimidine dimer repair"/>
    <property type="evidence" value="ECO:0007669"/>
    <property type="project" value="EnsemblPlants"/>
</dbReference>
<accession>A0A8S0TK01</accession>
<dbReference type="SUPFAM" id="SSF53150">
    <property type="entry name" value="DNA repair protein MutS, domain II"/>
    <property type="match status" value="1"/>
</dbReference>
<keyword evidence="3 6" id="KW-0227">DNA damage</keyword>
<evidence type="ECO:0000256" key="4">
    <source>
        <dbReference type="ARBA" id="ARBA00022840"/>
    </source>
</evidence>
<feature type="domain" description="DNA mismatch repair proteins mutS family" evidence="10">
    <location>
        <begin position="1049"/>
        <end position="1241"/>
    </location>
</feature>
<proteinExistence type="inferred from homology"/>
<dbReference type="SMART" id="SM00534">
    <property type="entry name" value="MUTSac"/>
    <property type="match status" value="1"/>
</dbReference>
<dbReference type="Gramene" id="OE9A029260T3">
    <property type="protein sequence ID" value="OE9A029260C3"/>
    <property type="gene ID" value="OE9A029260"/>
</dbReference>
<evidence type="ECO:0000256" key="3">
    <source>
        <dbReference type="ARBA" id="ARBA00022763"/>
    </source>
</evidence>
<dbReference type="GO" id="GO:0140664">
    <property type="term" value="F:ATP-dependent DNA damage sensor activity"/>
    <property type="evidence" value="ECO:0007669"/>
    <property type="project" value="InterPro"/>
</dbReference>
<evidence type="ECO:0000259" key="10">
    <source>
        <dbReference type="SMART" id="SM00534"/>
    </source>
</evidence>
<feature type="compositionally biased region" description="Polar residues" evidence="8">
    <location>
        <begin position="1"/>
        <end position="23"/>
    </location>
</feature>
<dbReference type="PANTHER" id="PTHR11361">
    <property type="entry name" value="DNA MISMATCH REPAIR PROTEIN MUTS FAMILY MEMBER"/>
    <property type="match status" value="1"/>
</dbReference>
<organism evidence="11 12">
    <name type="scientific">Olea europaea subsp. europaea</name>
    <dbReference type="NCBI Taxonomy" id="158383"/>
    <lineage>
        <taxon>Eukaryota</taxon>
        <taxon>Viridiplantae</taxon>
        <taxon>Streptophyta</taxon>
        <taxon>Embryophyta</taxon>
        <taxon>Tracheophyta</taxon>
        <taxon>Spermatophyta</taxon>
        <taxon>Magnoliopsida</taxon>
        <taxon>eudicotyledons</taxon>
        <taxon>Gunneridae</taxon>
        <taxon>Pentapetalae</taxon>
        <taxon>asterids</taxon>
        <taxon>lamiids</taxon>
        <taxon>Lamiales</taxon>
        <taxon>Oleaceae</taxon>
        <taxon>Oleeae</taxon>
        <taxon>Olea</taxon>
    </lineage>
</organism>
<dbReference type="Gene3D" id="3.30.420.110">
    <property type="entry name" value="MutS, connector domain"/>
    <property type="match status" value="1"/>
</dbReference>
<dbReference type="GO" id="GO:0006298">
    <property type="term" value="P:mismatch repair"/>
    <property type="evidence" value="ECO:0007669"/>
    <property type="project" value="InterPro"/>
</dbReference>
<dbReference type="Proteomes" id="UP000594638">
    <property type="component" value="Unassembled WGS sequence"/>
</dbReference>
<dbReference type="Pfam" id="PF05188">
    <property type="entry name" value="MutS_II"/>
    <property type="match status" value="1"/>
</dbReference>
<evidence type="ECO:0000313" key="12">
    <source>
        <dbReference type="Proteomes" id="UP000594638"/>
    </source>
</evidence>
<evidence type="ECO:0000259" key="9">
    <source>
        <dbReference type="SMART" id="SM00533"/>
    </source>
</evidence>
<dbReference type="GO" id="GO:0030983">
    <property type="term" value="F:mismatched DNA binding"/>
    <property type="evidence" value="ECO:0007669"/>
    <property type="project" value="UniProtKB-UniRule"/>
</dbReference>
<keyword evidence="5 6" id="KW-0238">DNA-binding</keyword>
<dbReference type="InterPro" id="IPR007696">
    <property type="entry name" value="DNA_mismatch_repair_MutS_core"/>
</dbReference>
<keyword evidence="12" id="KW-1185">Reference proteome</keyword>
<feature type="region of interest" description="Disordered" evidence="8">
    <location>
        <begin position="173"/>
        <end position="263"/>
    </location>
</feature>
<dbReference type="OrthoDB" id="10252754at2759"/>
<dbReference type="InterPro" id="IPR007861">
    <property type="entry name" value="DNA_mismatch_repair_MutS_clamp"/>
</dbReference>
<dbReference type="GO" id="GO:0005634">
    <property type="term" value="C:nucleus"/>
    <property type="evidence" value="ECO:0007669"/>
    <property type="project" value="TreeGrafter"/>
</dbReference>
<dbReference type="EMBL" id="CACTIH010006053">
    <property type="protein sequence ID" value="CAA3003934.1"/>
    <property type="molecule type" value="Genomic_DNA"/>
</dbReference>
<dbReference type="Gene3D" id="3.40.1170.10">
    <property type="entry name" value="DNA repair protein MutS, domain I"/>
    <property type="match status" value="1"/>
</dbReference>
<dbReference type="InterPro" id="IPR007860">
    <property type="entry name" value="DNA_mmatch_repair_MutS_con_dom"/>
</dbReference>
<dbReference type="FunFam" id="3.40.50.300:FF:001885">
    <property type="entry name" value="DNA mismatch repair protein"/>
    <property type="match status" value="1"/>
</dbReference>
<evidence type="ECO:0000256" key="1">
    <source>
        <dbReference type="ARBA" id="ARBA00006271"/>
    </source>
</evidence>
<evidence type="ECO:0000256" key="6">
    <source>
        <dbReference type="PIRNR" id="PIRNR037677"/>
    </source>
</evidence>
<keyword evidence="6 7" id="KW-0234">DNA repair</keyword>
<feature type="domain" description="DNA mismatch repair protein MutS core" evidence="9">
    <location>
        <begin position="688"/>
        <end position="1029"/>
    </location>
</feature>
<dbReference type="PANTHER" id="PTHR11361:SF150">
    <property type="entry name" value="DNA MISMATCH REPAIR PROTEIN MSH6"/>
    <property type="match status" value="1"/>
</dbReference>
<evidence type="ECO:0000256" key="7">
    <source>
        <dbReference type="RuleBase" id="RU003756"/>
    </source>
</evidence>
<evidence type="ECO:0000256" key="8">
    <source>
        <dbReference type="SAM" id="MobiDB-lite"/>
    </source>
</evidence>